<protein>
    <submittedName>
        <fullName evidence="2">20940_t:CDS:1</fullName>
    </submittedName>
</protein>
<gene>
    <name evidence="2" type="ORF">CPELLU_LOCUS8843</name>
</gene>
<reference evidence="2" key="1">
    <citation type="submission" date="2021-06" db="EMBL/GenBank/DDBJ databases">
        <authorList>
            <person name="Kallberg Y."/>
            <person name="Tangrot J."/>
            <person name="Rosling A."/>
        </authorList>
    </citation>
    <scope>NUCLEOTIDE SEQUENCE</scope>
    <source>
        <strain evidence="2">FL966</strain>
    </source>
</reference>
<proteinExistence type="predicted"/>
<dbReference type="EMBL" id="CAJVQA010006438">
    <property type="protein sequence ID" value="CAG8640675.1"/>
    <property type="molecule type" value="Genomic_DNA"/>
</dbReference>
<keyword evidence="1" id="KW-1133">Transmembrane helix</keyword>
<dbReference type="AlphaFoldDB" id="A0A9N9DHM6"/>
<evidence type="ECO:0000313" key="2">
    <source>
        <dbReference type="EMBL" id="CAG8640675.1"/>
    </source>
</evidence>
<sequence length="92" mass="10572">MCNESISDGVVPIGAKHNSNLADETNLLFDSLDESNFRYLYLISAILPWFGYTYARITRTKPYIAMLFQTDTNTITLDFNVLLEFPHQYKIG</sequence>
<dbReference type="Proteomes" id="UP000789759">
    <property type="component" value="Unassembled WGS sequence"/>
</dbReference>
<keyword evidence="3" id="KW-1185">Reference proteome</keyword>
<evidence type="ECO:0000313" key="3">
    <source>
        <dbReference type="Proteomes" id="UP000789759"/>
    </source>
</evidence>
<name>A0A9N9DHM6_9GLOM</name>
<keyword evidence="1" id="KW-0472">Membrane</keyword>
<feature type="transmembrane region" description="Helical" evidence="1">
    <location>
        <begin position="39"/>
        <end position="57"/>
    </location>
</feature>
<organism evidence="2 3">
    <name type="scientific">Cetraspora pellucida</name>
    <dbReference type="NCBI Taxonomy" id="1433469"/>
    <lineage>
        <taxon>Eukaryota</taxon>
        <taxon>Fungi</taxon>
        <taxon>Fungi incertae sedis</taxon>
        <taxon>Mucoromycota</taxon>
        <taxon>Glomeromycotina</taxon>
        <taxon>Glomeromycetes</taxon>
        <taxon>Diversisporales</taxon>
        <taxon>Gigasporaceae</taxon>
        <taxon>Cetraspora</taxon>
    </lineage>
</organism>
<evidence type="ECO:0000256" key="1">
    <source>
        <dbReference type="SAM" id="Phobius"/>
    </source>
</evidence>
<keyword evidence="1" id="KW-0812">Transmembrane</keyword>
<accession>A0A9N9DHM6</accession>
<comment type="caution">
    <text evidence="2">The sequence shown here is derived from an EMBL/GenBank/DDBJ whole genome shotgun (WGS) entry which is preliminary data.</text>
</comment>